<protein>
    <recommendedName>
        <fullName evidence="9">Insulin-degrading enzyme</fullName>
        <ecNumber evidence="8">3.4.24.56</ecNumber>
    </recommendedName>
    <alternativeName>
        <fullName evidence="11">Insulin protease</fullName>
    </alternativeName>
    <alternativeName>
        <fullName evidence="10">Insulysin</fullName>
    </alternativeName>
</protein>
<keyword evidence="3" id="KW-0479">Metal-binding</keyword>
<feature type="domain" description="Peptidase M16 C-terminal" evidence="14">
    <location>
        <begin position="226"/>
        <end position="405"/>
    </location>
</feature>
<evidence type="ECO:0000256" key="10">
    <source>
        <dbReference type="ARBA" id="ARBA00074992"/>
    </source>
</evidence>
<dbReference type="STRING" id="7574.A0A1S3KEA3"/>
<dbReference type="GO" id="GO:0005739">
    <property type="term" value="C:mitochondrion"/>
    <property type="evidence" value="ECO:0007669"/>
    <property type="project" value="TreeGrafter"/>
</dbReference>
<evidence type="ECO:0000256" key="6">
    <source>
        <dbReference type="ARBA" id="ARBA00023049"/>
    </source>
</evidence>
<evidence type="ECO:0000256" key="3">
    <source>
        <dbReference type="ARBA" id="ARBA00022723"/>
    </source>
</evidence>
<evidence type="ECO:0000259" key="13">
    <source>
        <dbReference type="Pfam" id="PF00675"/>
    </source>
</evidence>
<organism evidence="17 18">
    <name type="scientific">Lingula anatina</name>
    <name type="common">Brachiopod</name>
    <name type="synonym">Lingula unguis</name>
    <dbReference type="NCBI Taxonomy" id="7574"/>
    <lineage>
        <taxon>Eukaryota</taxon>
        <taxon>Metazoa</taxon>
        <taxon>Spiralia</taxon>
        <taxon>Lophotrochozoa</taxon>
        <taxon>Brachiopoda</taxon>
        <taxon>Linguliformea</taxon>
        <taxon>Lingulata</taxon>
        <taxon>Lingulida</taxon>
        <taxon>Linguloidea</taxon>
        <taxon>Lingulidae</taxon>
        <taxon>Lingula</taxon>
    </lineage>
</organism>
<dbReference type="PROSITE" id="PS00143">
    <property type="entry name" value="INSULINASE"/>
    <property type="match status" value="1"/>
</dbReference>
<dbReference type="GO" id="GO:0051603">
    <property type="term" value="P:proteolysis involved in protein catabolic process"/>
    <property type="evidence" value="ECO:0007669"/>
    <property type="project" value="TreeGrafter"/>
</dbReference>
<dbReference type="InterPro" id="IPR054734">
    <property type="entry name" value="PqqF-like_C_4"/>
</dbReference>
<dbReference type="SUPFAM" id="SSF63411">
    <property type="entry name" value="LuxS/MPP-like metallohydrolase"/>
    <property type="match status" value="4"/>
</dbReference>
<dbReference type="GO" id="GO:0046872">
    <property type="term" value="F:metal ion binding"/>
    <property type="evidence" value="ECO:0007669"/>
    <property type="project" value="UniProtKB-KW"/>
</dbReference>
<feature type="domain" description="Peptidase M16 N-terminal" evidence="13">
    <location>
        <begin position="63"/>
        <end position="201"/>
    </location>
</feature>
<dbReference type="InterPro" id="IPR001431">
    <property type="entry name" value="Pept_M16_Zn_BS"/>
</dbReference>
<dbReference type="PANTHER" id="PTHR43690">
    <property type="entry name" value="NARDILYSIN"/>
    <property type="match status" value="1"/>
</dbReference>
<dbReference type="FunFam" id="3.30.830.10:FF:000003">
    <property type="entry name" value="Insulin-degrading enzyme"/>
    <property type="match status" value="1"/>
</dbReference>
<name>A0A1S3KEA3_LINAN</name>
<evidence type="ECO:0000259" key="14">
    <source>
        <dbReference type="Pfam" id="PF05193"/>
    </source>
</evidence>
<dbReference type="Proteomes" id="UP000085678">
    <property type="component" value="Unplaced"/>
</dbReference>
<evidence type="ECO:0000256" key="2">
    <source>
        <dbReference type="ARBA" id="ARBA00022670"/>
    </source>
</evidence>
<dbReference type="FunFam" id="3.30.830.10:FF:000005">
    <property type="entry name" value="nardilysin isoform X1"/>
    <property type="match status" value="1"/>
</dbReference>
<evidence type="ECO:0000313" key="17">
    <source>
        <dbReference type="Proteomes" id="UP000085678"/>
    </source>
</evidence>
<dbReference type="FunFam" id="3.30.830.10:FF:000007">
    <property type="entry name" value="Insulin-degrading enzyme"/>
    <property type="match status" value="1"/>
</dbReference>
<dbReference type="PANTHER" id="PTHR43690:SF18">
    <property type="entry name" value="INSULIN-DEGRADING ENZYME-RELATED"/>
    <property type="match status" value="1"/>
</dbReference>
<dbReference type="Pfam" id="PF05193">
    <property type="entry name" value="Peptidase_M16_C"/>
    <property type="match status" value="1"/>
</dbReference>
<evidence type="ECO:0000256" key="7">
    <source>
        <dbReference type="ARBA" id="ARBA00052248"/>
    </source>
</evidence>
<dbReference type="InterPro" id="IPR011765">
    <property type="entry name" value="Pept_M16_N"/>
</dbReference>
<evidence type="ECO:0000256" key="9">
    <source>
        <dbReference type="ARBA" id="ARBA00070422"/>
    </source>
</evidence>
<proteinExistence type="inferred from homology"/>
<dbReference type="GO" id="GO:0043171">
    <property type="term" value="P:peptide catabolic process"/>
    <property type="evidence" value="ECO:0007669"/>
    <property type="project" value="TreeGrafter"/>
</dbReference>
<feature type="domain" description="Peptidase M16 middle/third" evidence="15">
    <location>
        <begin position="411"/>
        <end position="692"/>
    </location>
</feature>
<reference evidence="18" key="1">
    <citation type="submission" date="2025-08" db="UniProtKB">
        <authorList>
            <consortium name="RefSeq"/>
        </authorList>
    </citation>
    <scope>IDENTIFICATION</scope>
    <source>
        <tissue evidence="18">Gonads</tissue>
    </source>
</reference>
<keyword evidence="4" id="KW-0378">Hydrolase</keyword>
<dbReference type="InParanoid" id="A0A1S3KEA3"/>
<evidence type="ECO:0000256" key="5">
    <source>
        <dbReference type="ARBA" id="ARBA00022833"/>
    </source>
</evidence>
<sequence length="1026" mass="117418">MQSCLRLRSALSGRLSGLVISRVFIQPAYTMSTVSVKNVCNDVIQSEEDKRLYRGLELTNGMKVLLISDETTDKSAAAMDVHVGHMSDPDNLPGLAHFCEHMLFLGTEKYPSENEYNKFLSEHGGSSNAFTSAEHTNYFFDVAPEHLKGAMDRFAQFFLCPLFTASATEREVNAVNSENDKNIPNDAWRFNQLEKATANPKHPFSKFGTGNKYTLETRPKELGINTRDELLKFHSKFYSANIMGLSVLGKESLDELQEMVLDLFSNVENKEVAIPEWPESPYGPEQLQVKAFVVPVKDIRNLSILWPIPDLQEHYKSNPGHYLGHLIGHEGPGSLLSELKAKGWVNTLVGGQSGGAKGFMFFHVSVDLTEEGIEHVDDIITLVFQYIKMLKREGPQEWIFKELQELKKIRFRFQDKSPPRAYACRLAKILHEYPLEEALSHGYHLTDYRPDLISLVLDMLTPEKIRVGVVGKQFEGIAEQKEKWYGTAYCVEKIPGELIQMWENVDYHENLKLPQKNQFIATDFNIVPREKEATSSPQVIVETPLSRLWFKQDDTFLLPKAYYAFELNSPLAYMDPLHTNLNAMFCDLFRDALNEYAYDAELAGLGYSLLGTVYGIYLGIRGYSDKQPILLKKVMEKMTTFKPDPKRFEIFKEAYKRSLENFRAEQPHQHAVYYTNLVTSEQMWTKEELLDALEDITVERLTTMIPQFLSRLNIEGLVYGNVTRQRAEEVLDIIQNMLKENCDTKPLAPSQKKRWREVQLPDGCSYLYKSTNDVHKSSSIEVYYQCNLQETHSNVLLELFCQIISEPCFNILRTQEQLGYIVFSGIRRNSGVQGLRIIVQSDRSPEYVESRTEAFLKKMESYILEMTDDIFKKHVEALAKKRLEKPKKMSAQNGKLWSEINCKQYNFDRDEIEAAHLRTLTKEDVMQFYKELISPEAPKRHKVSVHVVSTAKKTGSGDAVSEEVVKEMASLNMASPENAKEDSNTTDEIKVAEPILICDVCDFKQELPLFPLVKPYINPSSTKSKL</sequence>
<dbReference type="FunCoup" id="A0A1S3KEA3">
    <property type="interactions" value="2120"/>
</dbReference>
<dbReference type="FunFam" id="3.30.830.10:FF:000004">
    <property type="entry name" value="Putative insulin-degrading enzyme"/>
    <property type="match status" value="1"/>
</dbReference>
<dbReference type="GO" id="GO:0004222">
    <property type="term" value="F:metalloendopeptidase activity"/>
    <property type="evidence" value="ECO:0007669"/>
    <property type="project" value="UniProtKB-EC"/>
</dbReference>
<dbReference type="Pfam" id="PF00675">
    <property type="entry name" value="Peptidase_M16"/>
    <property type="match status" value="1"/>
</dbReference>
<dbReference type="Pfam" id="PF16187">
    <property type="entry name" value="Peptidase_M16_M"/>
    <property type="match status" value="1"/>
</dbReference>
<dbReference type="InterPro" id="IPR007863">
    <property type="entry name" value="Peptidase_M16_C"/>
</dbReference>
<dbReference type="Pfam" id="PF22456">
    <property type="entry name" value="PqqF-like_C_4"/>
    <property type="match status" value="1"/>
</dbReference>
<evidence type="ECO:0000259" key="16">
    <source>
        <dbReference type="Pfam" id="PF22456"/>
    </source>
</evidence>
<evidence type="ECO:0000313" key="18">
    <source>
        <dbReference type="RefSeq" id="XP_013420571.1"/>
    </source>
</evidence>
<dbReference type="InterPro" id="IPR011249">
    <property type="entry name" value="Metalloenz_LuxS/M16"/>
</dbReference>
<dbReference type="InterPro" id="IPR050626">
    <property type="entry name" value="Peptidase_M16"/>
</dbReference>
<comment type="catalytic activity">
    <reaction evidence="7">
        <text>Degradation of insulin, glucagon and other polypeptides. No action on proteins.</text>
        <dbReference type="EC" id="3.4.24.56"/>
    </reaction>
</comment>
<dbReference type="GO" id="GO:0005829">
    <property type="term" value="C:cytosol"/>
    <property type="evidence" value="ECO:0007669"/>
    <property type="project" value="TreeGrafter"/>
</dbReference>
<evidence type="ECO:0000256" key="4">
    <source>
        <dbReference type="ARBA" id="ARBA00022801"/>
    </source>
</evidence>
<accession>A0A1S3KEA3</accession>
<dbReference type="InterPro" id="IPR032632">
    <property type="entry name" value="Peptidase_M16_M"/>
</dbReference>
<dbReference type="RefSeq" id="XP_013420571.1">
    <property type="nucleotide sequence ID" value="XM_013565117.1"/>
</dbReference>
<keyword evidence="2" id="KW-0645">Protease</keyword>
<comment type="similarity">
    <text evidence="1 12">Belongs to the peptidase M16 family.</text>
</comment>
<dbReference type="GeneID" id="106180939"/>
<keyword evidence="6" id="KW-0482">Metalloprotease</keyword>
<dbReference type="OrthoDB" id="952271at2759"/>
<evidence type="ECO:0000256" key="11">
    <source>
        <dbReference type="ARBA" id="ARBA00080349"/>
    </source>
</evidence>
<dbReference type="AlphaFoldDB" id="A0A1S3KEA3"/>
<feature type="domain" description="Coenzyme PQQ synthesis protein F-like C-terminal lobe" evidence="16">
    <location>
        <begin position="799"/>
        <end position="897"/>
    </location>
</feature>
<evidence type="ECO:0000256" key="1">
    <source>
        <dbReference type="ARBA" id="ARBA00007261"/>
    </source>
</evidence>
<keyword evidence="17" id="KW-1185">Reference proteome</keyword>
<evidence type="ECO:0000259" key="15">
    <source>
        <dbReference type="Pfam" id="PF16187"/>
    </source>
</evidence>
<dbReference type="KEGG" id="lak:106180939"/>
<gene>
    <name evidence="18" type="primary">LOC106180939</name>
</gene>
<keyword evidence="5" id="KW-0862">Zinc</keyword>
<dbReference type="EC" id="3.4.24.56" evidence="8"/>
<evidence type="ECO:0000256" key="12">
    <source>
        <dbReference type="RuleBase" id="RU004447"/>
    </source>
</evidence>
<evidence type="ECO:0000256" key="8">
    <source>
        <dbReference type="ARBA" id="ARBA00066874"/>
    </source>
</evidence>
<dbReference type="Gene3D" id="3.30.830.10">
    <property type="entry name" value="Metalloenzyme, LuxS/M16 peptidase-like"/>
    <property type="match status" value="4"/>
</dbReference>